<sequence>MFRVYARFSVNYPIVHKLNILLVAAIFLLSCYQLLANENLLFGISLLLITIPTFIFAKSSDYKRKYLSTNN</sequence>
<dbReference type="EMBL" id="PYMA01000006">
    <property type="protein sequence ID" value="PSW19502.1"/>
    <property type="molecule type" value="Genomic_DNA"/>
</dbReference>
<keyword evidence="1" id="KW-1133">Transmembrane helix</keyword>
<protein>
    <submittedName>
        <fullName evidence="2">Uncharacterized protein</fullName>
    </submittedName>
</protein>
<comment type="caution">
    <text evidence="2">The sequence shown here is derived from an EMBL/GenBank/DDBJ whole genome shotgun (WGS) entry which is preliminary data.</text>
</comment>
<reference evidence="2 3" key="1">
    <citation type="submission" date="2018-01" db="EMBL/GenBank/DDBJ databases">
        <title>Whole genome sequencing of Histamine producing bacteria.</title>
        <authorList>
            <person name="Butler K."/>
        </authorList>
    </citation>
    <scope>NUCLEOTIDE SEQUENCE [LARGE SCALE GENOMIC DNA]</scope>
    <source>
        <strain evidence="2 3">DSM 100436</strain>
    </source>
</reference>
<dbReference type="PROSITE" id="PS51257">
    <property type="entry name" value="PROKAR_LIPOPROTEIN"/>
    <property type="match status" value="1"/>
</dbReference>
<name>A0A2T3NTC2_9GAMM</name>
<proteinExistence type="predicted"/>
<evidence type="ECO:0000313" key="3">
    <source>
        <dbReference type="Proteomes" id="UP000241771"/>
    </source>
</evidence>
<dbReference type="AlphaFoldDB" id="A0A2T3NTC2"/>
<evidence type="ECO:0000256" key="1">
    <source>
        <dbReference type="SAM" id="Phobius"/>
    </source>
</evidence>
<evidence type="ECO:0000313" key="2">
    <source>
        <dbReference type="EMBL" id="PSW19502.1"/>
    </source>
</evidence>
<keyword evidence="1" id="KW-0812">Transmembrane</keyword>
<feature type="transmembrane region" description="Helical" evidence="1">
    <location>
        <begin position="41"/>
        <end position="57"/>
    </location>
</feature>
<organism evidence="2 3">
    <name type="scientific">Photobacterium sanctipauli</name>
    <dbReference type="NCBI Taxonomy" id="1342794"/>
    <lineage>
        <taxon>Bacteria</taxon>
        <taxon>Pseudomonadati</taxon>
        <taxon>Pseudomonadota</taxon>
        <taxon>Gammaproteobacteria</taxon>
        <taxon>Vibrionales</taxon>
        <taxon>Vibrionaceae</taxon>
        <taxon>Photobacterium</taxon>
    </lineage>
</organism>
<gene>
    <name evidence="2" type="ORF">C9I98_11320</name>
</gene>
<accession>A0A2T3NTC2</accession>
<keyword evidence="1" id="KW-0472">Membrane</keyword>
<keyword evidence="3" id="KW-1185">Reference proteome</keyword>
<feature type="transmembrane region" description="Helical" evidence="1">
    <location>
        <begin position="12"/>
        <end position="35"/>
    </location>
</feature>
<dbReference type="Proteomes" id="UP000241771">
    <property type="component" value="Unassembled WGS sequence"/>
</dbReference>